<dbReference type="InterPro" id="IPR036397">
    <property type="entry name" value="RNaseH_sf"/>
</dbReference>
<keyword evidence="2" id="KW-1185">Reference proteome</keyword>
<accession>A0ABY6LDI4</accession>
<proteinExistence type="predicted"/>
<gene>
    <name evidence="1" type="ORF">LAZ67_17001679</name>
</gene>
<sequence>MESKKAMKAIPKTDYQRCFANWKKRWLKCIAANGDYFEGDNLNLIQPVFININLPENPCSEFWTLLKIAYFQLVKTLNFAKETKLNQNLRFNIKGYTTLRKERPGKFGGGLAVLNKTLEIKFKEIAYNQSSLEKARQKLRQ</sequence>
<organism evidence="1 2">
    <name type="scientific">Cordylochernes scorpioides</name>
    <dbReference type="NCBI Taxonomy" id="51811"/>
    <lineage>
        <taxon>Eukaryota</taxon>
        <taxon>Metazoa</taxon>
        <taxon>Ecdysozoa</taxon>
        <taxon>Arthropoda</taxon>
        <taxon>Chelicerata</taxon>
        <taxon>Arachnida</taxon>
        <taxon>Pseudoscorpiones</taxon>
        <taxon>Cheliferoidea</taxon>
        <taxon>Chernetidae</taxon>
        <taxon>Cordylochernes</taxon>
    </lineage>
</organism>
<evidence type="ECO:0000313" key="1">
    <source>
        <dbReference type="EMBL" id="UYV79233.1"/>
    </source>
</evidence>
<reference evidence="1 2" key="1">
    <citation type="submission" date="2022-01" db="EMBL/GenBank/DDBJ databases">
        <title>A chromosomal length assembly of Cordylochernes scorpioides.</title>
        <authorList>
            <person name="Zeh D."/>
            <person name="Zeh J."/>
        </authorList>
    </citation>
    <scope>NUCLEOTIDE SEQUENCE [LARGE SCALE GENOMIC DNA]</scope>
    <source>
        <strain evidence="1">IN4F17</strain>
        <tissue evidence="1">Whole Body</tissue>
    </source>
</reference>
<dbReference type="Gene3D" id="3.30.420.10">
    <property type="entry name" value="Ribonuclease H-like superfamily/Ribonuclease H"/>
    <property type="match status" value="1"/>
</dbReference>
<dbReference type="EMBL" id="CP092879">
    <property type="protein sequence ID" value="UYV79233.1"/>
    <property type="molecule type" value="Genomic_DNA"/>
</dbReference>
<dbReference type="Proteomes" id="UP001235939">
    <property type="component" value="Chromosome 17"/>
</dbReference>
<name>A0ABY6LDI4_9ARAC</name>
<protein>
    <submittedName>
        <fullName evidence="1">Uncharacterized protein</fullName>
    </submittedName>
</protein>
<evidence type="ECO:0000313" key="2">
    <source>
        <dbReference type="Proteomes" id="UP001235939"/>
    </source>
</evidence>